<feature type="compositionally biased region" description="Low complexity" evidence="1">
    <location>
        <begin position="39"/>
        <end position="50"/>
    </location>
</feature>
<dbReference type="Proteomes" id="UP001480595">
    <property type="component" value="Unassembled WGS sequence"/>
</dbReference>
<accession>A0ABR1TT12</accession>
<gene>
    <name evidence="2" type="ORF">PG994_011516</name>
</gene>
<feature type="region of interest" description="Disordered" evidence="1">
    <location>
        <begin position="1"/>
        <end position="52"/>
    </location>
</feature>
<proteinExistence type="predicted"/>
<dbReference type="RefSeq" id="XP_066712035.1">
    <property type="nucleotide sequence ID" value="XM_066862925.1"/>
</dbReference>
<evidence type="ECO:0000256" key="1">
    <source>
        <dbReference type="SAM" id="MobiDB-lite"/>
    </source>
</evidence>
<feature type="region of interest" description="Disordered" evidence="1">
    <location>
        <begin position="140"/>
        <end position="195"/>
    </location>
</feature>
<dbReference type="GeneID" id="92095988"/>
<dbReference type="EMBL" id="JAQQWL010000011">
    <property type="protein sequence ID" value="KAK8049786.1"/>
    <property type="molecule type" value="Genomic_DNA"/>
</dbReference>
<evidence type="ECO:0000313" key="2">
    <source>
        <dbReference type="EMBL" id="KAK8049786.1"/>
    </source>
</evidence>
<feature type="compositionally biased region" description="Polar residues" evidence="1">
    <location>
        <begin position="1"/>
        <end position="12"/>
    </location>
</feature>
<organism evidence="2 3">
    <name type="scientific">Apiospora phragmitis</name>
    <dbReference type="NCBI Taxonomy" id="2905665"/>
    <lineage>
        <taxon>Eukaryota</taxon>
        <taxon>Fungi</taxon>
        <taxon>Dikarya</taxon>
        <taxon>Ascomycota</taxon>
        <taxon>Pezizomycotina</taxon>
        <taxon>Sordariomycetes</taxon>
        <taxon>Xylariomycetidae</taxon>
        <taxon>Amphisphaeriales</taxon>
        <taxon>Apiosporaceae</taxon>
        <taxon>Apiospora</taxon>
    </lineage>
</organism>
<feature type="compositionally biased region" description="Low complexity" evidence="1">
    <location>
        <begin position="154"/>
        <end position="179"/>
    </location>
</feature>
<sequence>MDFVKQQITSAVKNAGSGTTNNSSSNADPKSTATTTTAQGGLSQEQGQQQDLAKTISQTLANLQQASGGGSLLPAELSSEQLSQLGAGVAAERAKNQDKSAEAIGADTLQRVRDLQSQGQQGAEGAAALQGGIHQMAEKEALQGAVEQGRTFLTQQQQQQQGETEGTATTTTETANKQGARGKAATLGGDSTDLS</sequence>
<comment type="caution">
    <text evidence="2">The sequence shown here is derived from an EMBL/GenBank/DDBJ whole genome shotgun (WGS) entry which is preliminary data.</text>
</comment>
<name>A0ABR1TT12_9PEZI</name>
<feature type="compositionally biased region" description="Polar residues" evidence="1">
    <location>
        <begin position="28"/>
        <end position="38"/>
    </location>
</feature>
<keyword evidence="3" id="KW-1185">Reference proteome</keyword>
<protein>
    <submittedName>
        <fullName evidence="2">Uncharacterized protein</fullName>
    </submittedName>
</protein>
<feature type="compositionally biased region" description="Low complexity" evidence="1">
    <location>
        <begin position="14"/>
        <end position="27"/>
    </location>
</feature>
<reference evidence="2 3" key="1">
    <citation type="submission" date="2023-01" db="EMBL/GenBank/DDBJ databases">
        <title>Analysis of 21 Apiospora genomes using comparative genomics revels a genus with tremendous synthesis potential of carbohydrate active enzymes and secondary metabolites.</title>
        <authorList>
            <person name="Sorensen T."/>
        </authorList>
    </citation>
    <scope>NUCLEOTIDE SEQUENCE [LARGE SCALE GENOMIC DNA]</scope>
    <source>
        <strain evidence="2 3">CBS 135458</strain>
    </source>
</reference>
<evidence type="ECO:0000313" key="3">
    <source>
        <dbReference type="Proteomes" id="UP001480595"/>
    </source>
</evidence>